<evidence type="ECO:0000256" key="1">
    <source>
        <dbReference type="SAM" id="Phobius"/>
    </source>
</evidence>
<accession>A0ABS4BV00</accession>
<name>A0ABS4BV00_9FLAO</name>
<keyword evidence="1" id="KW-0812">Transmembrane</keyword>
<gene>
    <name evidence="3" type="ORF">J8H85_11365</name>
</gene>
<organism evidence="3 4">
    <name type="scientific">Mariniflexile gromovii</name>
    <dbReference type="NCBI Taxonomy" id="362523"/>
    <lineage>
        <taxon>Bacteria</taxon>
        <taxon>Pseudomonadati</taxon>
        <taxon>Bacteroidota</taxon>
        <taxon>Flavobacteriia</taxon>
        <taxon>Flavobacteriales</taxon>
        <taxon>Flavobacteriaceae</taxon>
        <taxon>Mariniflexile</taxon>
    </lineage>
</organism>
<reference evidence="3 4" key="1">
    <citation type="submission" date="2021-04" db="EMBL/GenBank/DDBJ databases">
        <title>Mariniflexile gromovii gen. nov., sp. nov., a gliding bacterium isolated from the sea urchin Strongylocentrotus intermedius.</title>
        <authorList>
            <person name="Ko S."/>
            <person name="Le V."/>
            <person name="Ahn C.-Y."/>
            <person name="Oh H.-M."/>
        </authorList>
    </citation>
    <scope>NUCLEOTIDE SEQUENCE [LARGE SCALE GENOMIC DNA]</scope>
    <source>
        <strain evidence="3 4">KCTC 12570</strain>
    </source>
</reference>
<keyword evidence="1" id="KW-0472">Membrane</keyword>
<protein>
    <submittedName>
        <fullName evidence="3">Alpha/beta hydrolase</fullName>
    </submittedName>
</protein>
<feature type="domain" description="AB hydrolase-1" evidence="2">
    <location>
        <begin position="74"/>
        <end position="174"/>
    </location>
</feature>
<dbReference type="Gene3D" id="3.40.50.1820">
    <property type="entry name" value="alpha/beta hydrolase"/>
    <property type="match status" value="1"/>
</dbReference>
<dbReference type="PANTHER" id="PTHR43798:SF33">
    <property type="entry name" value="HYDROLASE, PUTATIVE (AFU_ORTHOLOGUE AFUA_2G14860)-RELATED"/>
    <property type="match status" value="1"/>
</dbReference>
<dbReference type="Pfam" id="PF00561">
    <property type="entry name" value="Abhydrolase_1"/>
    <property type="match status" value="1"/>
</dbReference>
<feature type="transmembrane region" description="Helical" evidence="1">
    <location>
        <begin position="12"/>
        <end position="32"/>
    </location>
</feature>
<dbReference type="RefSeq" id="WP_209655317.1">
    <property type="nucleotide sequence ID" value="NZ_JAGJCB010000010.1"/>
</dbReference>
<keyword evidence="1" id="KW-1133">Transmembrane helix</keyword>
<keyword evidence="3" id="KW-0378">Hydrolase</keyword>
<dbReference type="EMBL" id="JAGJCB010000010">
    <property type="protein sequence ID" value="MBP0904427.1"/>
    <property type="molecule type" value="Genomic_DNA"/>
</dbReference>
<proteinExistence type="predicted"/>
<comment type="caution">
    <text evidence="3">The sequence shown here is derived from an EMBL/GenBank/DDBJ whole genome shotgun (WGS) entry which is preliminary data.</text>
</comment>
<keyword evidence="4" id="KW-1185">Reference proteome</keyword>
<evidence type="ECO:0000313" key="4">
    <source>
        <dbReference type="Proteomes" id="UP000670776"/>
    </source>
</evidence>
<dbReference type="Proteomes" id="UP000670776">
    <property type="component" value="Unassembled WGS sequence"/>
</dbReference>
<dbReference type="InterPro" id="IPR029058">
    <property type="entry name" value="AB_hydrolase_fold"/>
</dbReference>
<dbReference type="InterPro" id="IPR050266">
    <property type="entry name" value="AB_hydrolase_sf"/>
</dbReference>
<dbReference type="SUPFAM" id="SSF53474">
    <property type="entry name" value="alpha/beta-Hydrolases"/>
    <property type="match status" value="1"/>
</dbReference>
<sequence length="274" mass="31047">MNKYFLKAIGGFINLISYFSPNYAAQIAVFLFSKPKKGKTKEVELPFLNTAKKETVQYQNMSIATYHWSGTKETVLLIHGWESNAFRWKDLIEILQSQNYNIIAIDAPAHGKSGSKIFNVFLYSECIHAITNKFNIDIIIGHSVGATASAIALHNYNSSIKKLVSLGAPSNFAGIINNYILMMGYNKRVINAMNAYYLNHFGHEPDYFSAKNFLKDIQAKGLIIHDKKDRIISYRDALDISKHYKDSKLIKTVGLGHGLKNDQVYNHILEFLND</sequence>
<evidence type="ECO:0000259" key="2">
    <source>
        <dbReference type="Pfam" id="PF00561"/>
    </source>
</evidence>
<dbReference type="InterPro" id="IPR000073">
    <property type="entry name" value="AB_hydrolase_1"/>
</dbReference>
<dbReference type="PANTHER" id="PTHR43798">
    <property type="entry name" value="MONOACYLGLYCEROL LIPASE"/>
    <property type="match status" value="1"/>
</dbReference>
<dbReference type="GO" id="GO:0016787">
    <property type="term" value="F:hydrolase activity"/>
    <property type="evidence" value="ECO:0007669"/>
    <property type="project" value="UniProtKB-KW"/>
</dbReference>
<evidence type="ECO:0000313" key="3">
    <source>
        <dbReference type="EMBL" id="MBP0904427.1"/>
    </source>
</evidence>